<evidence type="ECO:0000256" key="1">
    <source>
        <dbReference type="ARBA" id="ARBA00004141"/>
    </source>
</evidence>
<reference evidence="9 10" key="1">
    <citation type="journal article" date="2011" name="PLoS Pathog.">
        <title>Endophytic Life Strategies Decoded by Genome and Transcriptome Analyses of the Mutualistic Root Symbiont Piriformospora indica.</title>
        <authorList>
            <person name="Zuccaro A."/>
            <person name="Lahrmann U."/>
            <person name="Guldener U."/>
            <person name="Langen G."/>
            <person name="Pfiffi S."/>
            <person name="Biedenkopf D."/>
            <person name="Wong P."/>
            <person name="Samans B."/>
            <person name="Grimm C."/>
            <person name="Basiewicz M."/>
            <person name="Murat C."/>
            <person name="Martin F."/>
            <person name="Kogel K.H."/>
        </authorList>
    </citation>
    <scope>NUCLEOTIDE SEQUENCE [LARGE SCALE GENOMIC DNA]</scope>
    <source>
        <strain evidence="9 10">DSM 11827</strain>
    </source>
</reference>
<evidence type="ECO:0000256" key="7">
    <source>
        <dbReference type="RuleBase" id="RU363079"/>
    </source>
</evidence>
<comment type="subcellular location">
    <subcellularLocation>
        <location evidence="1">Membrane</location>
        <topology evidence="1">Multi-pass membrane protein</topology>
    </subcellularLocation>
</comment>
<proteinExistence type="inferred from homology"/>
<evidence type="ECO:0000256" key="4">
    <source>
        <dbReference type="ARBA" id="ARBA00022729"/>
    </source>
</evidence>
<gene>
    <name evidence="9" type="ORF">PIIN_02162</name>
</gene>
<keyword evidence="5 7" id="KW-1133">Transmembrane helix</keyword>
<keyword evidence="3 7" id="KW-0812">Transmembrane</keyword>
<evidence type="ECO:0000256" key="8">
    <source>
        <dbReference type="SAM" id="MobiDB-lite"/>
    </source>
</evidence>
<feature type="transmembrane region" description="Helical" evidence="7">
    <location>
        <begin position="601"/>
        <end position="630"/>
    </location>
</feature>
<comment type="similarity">
    <text evidence="2 7">Belongs to the nonaspanin (TM9SF) (TC 9.A.2) family.</text>
</comment>
<feature type="transmembrane region" description="Helical" evidence="7">
    <location>
        <begin position="340"/>
        <end position="368"/>
    </location>
</feature>
<feature type="region of interest" description="Disordered" evidence="8">
    <location>
        <begin position="215"/>
        <end position="234"/>
    </location>
</feature>
<dbReference type="GO" id="GO:0072657">
    <property type="term" value="P:protein localization to membrane"/>
    <property type="evidence" value="ECO:0007669"/>
    <property type="project" value="TreeGrafter"/>
</dbReference>
<name>G4TAD8_SERID</name>
<dbReference type="GO" id="GO:0016020">
    <property type="term" value="C:membrane"/>
    <property type="evidence" value="ECO:0007669"/>
    <property type="project" value="UniProtKB-SubCell"/>
</dbReference>
<evidence type="ECO:0000256" key="5">
    <source>
        <dbReference type="ARBA" id="ARBA00022989"/>
    </source>
</evidence>
<keyword evidence="10" id="KW-1185">Reference proteome</keyword>
<feature type="transmembrane region" description="Helical" evidence="7">
    <location>
        <begin position="530"/>
        <end position="558"/>
    </location>
</feature>
<dbReference type="OrthoDB" id="1666796at2759"/>
<feature type="transmembrane region" description="Helical" evidence="7">
    <location>
        <begin position="447"/>
        <end position="470"/>
    </location>
</feature>
<dbReference type="Pfam" id="PF02990">
    <property type="entry name" value="EMP70"/>
    <property type="match status" value="1"/>
</dbReference>
<evidence type="ECO:0000256" key="3">
    <source>
        <dbReference type="ARBA" id="ARBA00022692"/>
    </source>
</evidence>
<feature type="transmembrane region" description="Helical" evidence="7">
    <location>
        <begin position="374"/>
        <end position="395"/>
    </location>
</feature>
<keyword evidence="6 7" id="KW-0472">Membrane</keyword>
<dbReference type="OMA" id="KVYYMFG"/>
<dbReference type="PANTHER" id="PTHR10766:SF111">
    <property type="entry name" value="TRANSMEMBRANE 9 SUPERFAMILY MEMBER 2"/>
    <property type="match status" value="1"/>
</dbReference>
<feature type="transmembrane region" description="Helical" evidence="7">
    <location>
        <begin position="570"/>
        <end position="589"/>
    </location>
</feature>
<keyword evidence="4 7" id="KW-0732">Signal</keyword>
<accession>G4TAD8</accession>
<evidence type="ECO:0000256" key="6">
    <source>
        <dbReference type="ARBA" id="ARBA00023136"/>
    </source>
</evidence>
<dbReference type="HOGENOM" id="CLU_010714_4_1_1"/>
<feature type="chain" id="PRO_5007361713" description="Transmembrane 9 superfamily member" evidence="7">
    <location>
        <begin position="21"/>
        <end position="640"/>
    </location>
</feature>
<feature type="signal peptide" evidence="7">
    <location>
        <begin position="1"/>
        <end position="20"/>
    </location>
</feature>
<feature type="transmembrane region" description="Helical" evidence="7">
    <location>
        <begin position="501"/>
        <end position="524"/>
    </location>
</feature>
<dbReference type="eggNOG" id="KOG1278">
    <property type="taxonomic scope" value="Eukaryota"/>
</dbReference>
<dbReference type="AlphaFoldDB" id="G4TAD8"/>
<evidence type="ECO:0000313" key="9">
    <source>
        <dbReference type="EMBL" id="CCA68298.1"/>
    </source>
</evidence>
<dbReference type="STRING" id="1109443.G4TAD8"/>
<dbReference type="Proteomes" id="UP000007148">
    <property type="component" value="Unassembled WGS sequence"/>
</dbReference>
<dbReference type="EMBL" id="CAFZ01000029">
    <property type="protein sequence ID" value="CCA68298.1"/>
    <property type="molecule type" value="Genomic_DNA"/>
</dbReference>
<dbReference type="InterPro" id="IPR004240">
    <property type="entry name" value="EMP70"/>
</dbReference>
<dbReference type="FunCoup" id="G4TAD8">
    <property type="interactions" value="406"/>
</dbReference>
<dbReference type="GO" id="GO:0005737">
    <property type="term" value="C:cytoplasm"/>
    <property type="evidence" value="ECO:0007669"/>
    <property type="project" value="UniProtKB-ARBA"/>
</dbReference>
<dbReference type="PANTHER" id="PTHR10766">
    <property type="entry name" value="TRANSMEMBRANE 9 SUPERFAMILY PROTEIN"/>
    <property type="match status" value="1"/>
</dbReference>
<organism evidence="9 10">
    <name type="scientific">Serendipita indica (strain DSM 11827)</name>
    <name type="common">Root endophyte fungus</name>
    <name type="synonym">Piriformospora indica</name>
    <dbReference type="NCBI Taxonomy" id="1109443"/>
    <lineage>
        <taxon>Eukaryota</taxon>
        <taxon>Fungi</taxon>
        <taxon>Dikarya</taxon>
        <taxon>Basidiomycota</taxon>
        <taxon>Agaricomycotina</taxon>
        <taxon>Agaricomycetes</taxon>
        <taxon>Sebacinales</taxon>
        <taxon>Serendipitaceae</taxon>
        <taxon>Serendipita</taxon>
    </lineage>
</organism>
<evidence type="ECO:0000256" key="2">
    <source>
        <dbReference type="ARBA" id="ARBA00005227"/>
    </source>
</evidence>
<protein>
    <recommendedName>
        <fullName evidence="7">Transmembrane 9 superfamily member</fullName>
    </recommendedName>
</protein>
<comment type="caution">
    <text evidence="9">The sequence shown here is derived from an EMBL/GenBank/DDBJ whole genome shotgun (WGS) entry which is preliminary data.</text>
</comment>
<feature type="transmembrane region" description="Helical" evidence="7">
    <location>
        <begin position="410"/>
        <end position="435"/>
    </location>
</feature>
<dbReference type="GO" id="GO:0007034">
    <property type="term" value="P:vacuolar transport"/>
    <property type="evidence" value="ECO:0007669"/>
    <property type="project" value="TreeGrafter"/>
</dbReference>
<feature type="compositionally biased region" description="Low complexity" evidence="8">
    <location>
        <begin position="215"/>
        <end position="229"/>
    </location>
</feature>
<sequence>MRWPQVVALAIALPQSLVSAFYLPGAAPKDYKDGEAVELDVNVLKPGLGYEAENLALFSKALPRQTLDAAVHLQTITMIQDLNFVDQWVASMYSMRSSLGAILFGDRIFNGPIQLKMRVNQTCQSLCGVTVNAENAEFINARIREDYSINWLVDGLPAAEVKEDVKTREVFYDLGFDLGNEDGSLNNHYDIKIQYHPRGNGYSRVVGVTVWPSSIDRSSDDVSSPRCPSTSKPLHLKTDKNAKNKFYYTYSVTWEESSTVWATRWDNYLRIYDPKIHFLSLINSLVMVVFLCALVSSLLLRSVKGDLSRYNAIDLEEDVQEDYGWKLIHGEVFRTPKSPVLLSVLVGNGAHLCAMIGVTLVFATFGFLSPSNRGALATVMLMCWTFFSIIGGYVATRTYLTLGGTDKRKLVFLTAFLLPTFVFAVVFILNTILVFKESSGAVPFGTMLVIVLLWFAISVPLTSVGAWFGGKHGPLPSLLRVNQIPRQIPPPPRYLRPIPSVLATGILPFGAAFIEGYFLFSSIFAARAYYAFGFLALTSGVVALTTATVTILFVYFLLCAEDYRWHWRSFVAGGGSAIWLLIYGTYYWLSRLSLDSMASVILYFGYLIILATLNFIVTGTIGFLAATWAVRRLYAAVRID</sequence>
<dbReference type="InParanoid" id="G4TAD8"/>
<evidence type="ECO:0000313" key="10">
    <source>
        <dbReference type="Proteomes" id="UP000007148"/>
    </source>
</evidence>
<feature type="transmembrane region" description="Helical" evidence="7">
    <location>
        <begin position="278"/>
        <end position="300"/>
    </location>
</feature>